<dbReference type="PANTHER" id="PTHR36152:SF1">
    <property type="entry name" value="UBIQUITIN-LIKE DOMAIN-CONTAINING PROTEIN"/>
    <property type="match status" value="1"/>
</dbReference>
<dbReference type="SUPFAM" id="SSF141452">
    <property type="entry name" value="Hcp1-like"/>
    <property type="match status" value="1"/>
</dbReference>
<organism evidence="1 2">
    <name type="scientific">Plastoroseomonas hellenica</name>
    <dbReference type="NCBI Taxonomy" id="2687306"/>
    <lineage>
        <taxon>Bacteria</taxon>
        <taxon>Pseudomonadati</taxon>
        <taxon>Pseudomonadota</taxon>
        <taxon>Alphaproteobacteria</taxon>
        <taxon>Acetobacterales</taxon>
        <taxon>Acetobacteraceae</taxon>
        <taxon>Plastoroseomonas</taxon>
    </lineage>
</organism>
<proteinExistence type="predicted"/>
<comment type="caution">
    <text evidence="1">The sequence shown here is derived from an EMBL/GenBank/DDBJ whole genome shotgun (WGS) entry which is preliminary data.</text>
</comment>
<dbReference type="RefSeq" id="WP_211855661.1">
    <property type="nucleotide sequence ID" value="NZ_JAAGBB010000043.1"/>
</dbReference>
<dbReference type="EMBL" id="JAAGBB010000043">
    <property type="protein sequence ID" value="MBR0667883.1"/>
    <property type="molecule type" value="Genomic_DNA"/>
</dbReference>
<accession>A0ABS5F600</accession>
<protein>
    <submittedName>
        <fullName evidence="1">Type VI secretion system tube protein Hcp</fullName>
    </submittedName>
</protein>
<dbReference type="Pfam" id="PF05638">
    <property type="entry name" value="T6SS_HCP"/>
    <property type="match status" value="1"/>
</dbReference>
<dbReference type="PANTHER" id="PTHR36152">
    <property type="entry name" value="CYTOPLASMIC PROTEIN-RELATED"/>
    <property type="match status" value="1"/>
</dbReference>
<dbReference type="InterPro" id="IPR036624">
    <property type="entry name" value="Hcp1-lik_sf"/>
</dbReference>
<reference evidence="2" key="1">
    <citation type="journal article" date="2021" name="Syst. Appl. Microbiol.">
        <title>Roseomonas hellenica sp. nov., isolated from roots of wild-growing Alkanna tinctoria.</title>
        <authorList>
            <person name="Rat A."/>
            <person name="Naranjo H.D."/>
            <person name="Lebbe L."/>
            <person name="Cnockaert M."/>
            <person name="Krigas N."/>
            <person name="Grigoriadou K."/>
            <person name="Maloupa E."/>
            <person name="Willems A."/>
        </authorList>
    </citation>
    <scope>NUCLEOTIDE SEQUENCE [LARGE SCALE GENOMIC DNA]</scope>
    <source>
        <strain evidence="2">LMG 31523</strain>
    </source>
</reference>
<evidence type="ECO:0000313" key="2">
    <source>
        <dbReference type="Proteomes" id="UP001196870"/>
    </source>
</evidence>
<sequence>MPILMKYDSVDGDVESAGYEKHILLEGVEWGFERNVSSVGADDANRARPTMQRLTFTKLTDLATTGLVTDALTGQHNRKVTIHWARTSKSGNLETYCTVELTDAAVVAYKLATAGDRPIDNFTLSYKQVEIKTWAWKNDRPGNSRSASYNVETGR</sequence>
<dbReference type="InterPro" id="IPR008514">
    <property type="entry name" value="T6SS_Hcp"/>
</dbReference>
<dbReference type="InterPro" id="IPR053165">
    <property type="entry name" value="HSI-I_assembly_Hcp1"/>
</dbReference>
<evidence type="ECO:0000313" key="1">
    <source>
        <dbReference type="EMBL" id="MBR0667883.1"/>
    </source>
</evidence>
<gene>
    <name evidence="1" type="ORF">GXW71_26245</name>
</gene>
<keyword evidence="2" id="KW-1185">Reference proteome</keyword>
<dbReference type="Proteomes" id="UP001196870">
    <property type="component" value="Unassembled WGS sequence"/>
</dbReference>
<name>A0ABS5F600_9PROT</name>
<dbReference type="Gene3D" id="2.30.110.20">
    <property type="entry name" value="Hcp1-like"/>
    <property type="match status" value="1"/>
</dbReference>